<protein>
    <submittedName>
        <fullName evidence="2">Uncharacterized protein</fullName>
    </submittedName>
</protein>
<dbReference type="AlphaFoldDB" id="A0ABD1S7P5"/>
<evidence type="ECO:0000313" key="2">
    <source>
        <dbReference type="EMBL" id="KAL2496742.1"/>
    </source>
</evidence>
<feature type="region of interest" description="Disordered" evidence="1">
    <location>
        <begin position="1"/>
        <end position="29"/>
    </location>
</feature>
<gene>
    <name evidence="2" type="ORF">Fot_40499</name>
</gene>
<feature type="region of interest" description="Disordered" evidence="1">
    <location>
        <begin position="96"/>
        <end position="145"/>
    </location>
</feature>
<comment type="caution">
    <text evidence="2">The sequence shown here is derived from an EMBL/GenBank/DDBJ whole genome shotgun (WGS) entry which is preliminary data.</text>
</comment>
<feature type="compositionally biased region" description="Basic and acidic residues" evidence="1">
    <location>
        <begin position="237"/>
        <end position="246"/>
    </location>
</feature>
<evidence type="ECO:0000313" key="3">
    <source>
        <dbReference type="Proteomes" id="UP001604277"/>
    </source>
</evidence>
<feature type="compositionally biased region" description="Low complexity" evidence="1">
    <location>
        <begin position="177"/>
        <end position="188"/>
    </location>
</feature>
<dbReference type="EMBL" id="JBFOLJ010000011">
    <property type="protein sequence ID" value="KAL2496742.1"/>
    <property type="molecule type" value="Genomic_DNA"/>
</dbReference>
<feature type="region of interest" description="Disordered" evidence="1">
    <location>
        <begin position="169"/>
        <end position="190"/>
    </location>
</feature>
<feature type="compositionally biased region" description="Basic and acidic residues" evidence="1">
    <location>
        <begin position="106"/>
        <end position="121"/>
    </location>
</feature>
<keyword evidence="3" id="KW-1185">Reference proteome</keyword>
<sequence length="265" mass="29748">MGINEKLGTQGVLKPDPSKAGVVGPGRELPDLLTPPLLKQYEAEPESFSLSQLLGSLANTSFPSMNKARVLQTSMDVVEDLLEPLSVAEGLPDSTMSGTYGNFIPRENRQPGRDDWNERRPYITNSHSARRSLPGQDDWNQFRPFVTDSRPAGRYLNPRGRALDPRWFFEDTQTGGPASLASSSSPAPTHTPIRFLLIENDTARNTYPTYRQPVPDSPPPRYYEPQYSQPSEPESNFTKEEQEKGLNKLRKRQRTIAGALHFHEI</sequence>
<proteinExistence type="predicted"/>
<evidence type="ECO:0000256" key="1">
    <source>
        <dbReference type="SAM" id="MobiDB-lite"/>
    </source>
</evidence>
<dbReference type="Proteomes" id="UP001604277">
    <property type="component" value="Unassembled WGS sequence"/>
</dbReference>
<reference evidence="3" key="1">
    <citation type="submission" date="2024-07" db="EMBL/GenBank/DDBJ databases">
        <title>Two chromosome-level genome assemblies of Korean endemic species Abeliophyllum distichum and Forsythia ovata (Oleaceae).</title>
        <authorList>
            <person name="Jang H."/>
        </authorList>
    </citation>
    <scope>NUCLEOTIDE SEQUENCE [LARGE SCALE GENOMIC DNA]</scope>
</reference>
<accession>A0ABD1S7P5</accession>
<organism evidence="2 3">
    <name type="scientific">Forsythia ovata</name>
    <dbReference type="NCBI Taxonomy" id="205694"/>
    <lineage>
        <taxon>Eukaryota</taxon>
        <taxon>Viridiplantae</taxon>
        <taxon>Streptophyta</taxon>
        <taxon>Embryophyta</taxon>
        <taxon>Tracheophyta</taxon>
        <taxon>Spermatophyta</taxon>
        <taxon>Magnoliopsida</taxon>
        <taxon>eudicotyledons</taxon>
        <taxon>Gunneridae</taxon>
        <taxon>Pentapetalae</taxon>
        <taxon>asterids</taxon>
        <taxon>lamiids</taxon>
        <taxon>Lamiales</taxon>
        <taxon>Oleaceae</taxon>
        <taxon>Forsythieae</taxon>
        <taxon>Forsythia</taxon>
    </lineage>
</organism>
<feature type="compositionally biased region" description="Polar residues" evidence="1">
    <location>
        <begin position="226"/>
        <end position="236"/>
    </location>
</feature>
<feature type="region of interest" description="Disordered" evidence="1">
    <location>
        <begin position="204"/>
        <end position="250"/>
    </location>
</feature>
<name>A0ABD1S7P5_9LAMI</name>